<sequence length="177" mass="19815">MFSTYQRAQGYLGHWTTVGLVLALTISIASIAQLYANHAFEIVTAQMAATASISLKRPISAMKKSHEHAKLRFDLDADITPLFNWNTKQVFVYAVASYPGKRDDIENNVVFWDKIVKSADEAVISLKNARGKYEFCDLHPSFENRSAQLSFGWSIQPYTGFLLWDNVATTGTVQLSS</sequence>
<dbReference type="OrthoDB" id="10261524at2759"/>
<name>A0A1E4TLD3_9ASCO</name>
<evidence type="ECO:0000313" key="12">
    <source>
        <dbReference type="Proteomes" id="UP000095023"/>
    </source>
</evidence>
<reference evidence="12" key="1">
    <citation type="submission" date="2016-02" db="EMBL/GenBank/DDBJ databases">
        <title>Comparative genomics of biotechnologically important yeasts.</title>
        <authorList>
            <consortium name="DOE Joint Genome Institute"/>
            <person name="Riley R."/>
            <person name="Haridas S."/>
            <person name="Wolfe K.H."/>
            <person name="Lopes M.R."/>
            <person name="Hittinger C.T."/>
            <person name="Goker M."/>
            <person name="Salamov A."/>
            <person name="Wisecaver J."/>
            <person name="Long T.M."/>
            <person name="Aerts A.L."/>
            <person name="Barry K."/>
            <person name="Choi C."/>
            <person name="Clum A."/>
            <person name="Coughlan A.Y."/>
            <person name="Deshpande S."/>
            <person name="Douglass A.P."/>
            <person name="Hanson S.J."/>
            <person name="Klenk H.-P."/>
            <person name="Labutti K."/>
            <person name="Lapidus A."/>
            <person name="Lindquist E."/>
            <person name="Lipzen A."/>
            <person name="Meier-Kolthoff J.P."/>
            <person name="Ohm R.A."/>
            <person name="Otillar R.P."/>
            <person name="Pangilinan J."/>
            <person name="Peng Y."/>
            <person name="Rokas A."/>
            <person name="Rosa C.A."/>
            <person name="Scheuner C."/>
            <person name="Sibirny A.A."/>
            <person name="Slot J.C."/>
            <person name="Stielow J.B."/>
            <person name="Sun H."/>
            <person name="Kurtzman C.P."/>
            <person name="Blackwell M."/>
            <person name="Jeffries T.W."/>
            <person name="Grigoriev I.V."/>
        </authorList>
    </citation>
    <scope>NUCLEOTIDE SEQUENCE [LARGE SCALE GENOMIC DNA]</scope>
    <source>
        <strain evidence="12">NRRL Y-17796</strain>
    </source>
</reference>
<comment type="function">
    <text evidence="8">Essential component of the signal peptidase complex (SPC) which catalyzes the cleavage of N-terminal signal sequences from nascent proteins as they are translocated into the lumen of the endoplasmic reticulum. Essential for the SPC catalytic activity, possibly by stabilizing and positioning the active center of the complex close to the lumenal surface. Essential for viability.</text>
</comment>
<keyword evidence="4 9" id="KW-0256">Endoplasmic reticulum</keyword>
<dbReference type="GO" id="GO:0005787">
    <property type="term" value="C:signal peptidase complex"/>
    <property type="evidence" value="ECO:0007669"/>
    <property type="project" value="UniProtKB-UniRule"/>
</dbReference>
<evidence type="ECO:0000256" key="3">
    <source>
        <dbReference type="ARBA" id="ARBA00022692"/>
    </source>
</evidence>
<evidence type="ECO:0000256" key="5">
    <source>
        <dbReference type="ARBA" id="ARBA00022968"/>
    </source>
</evidence>
<dbReference type="EMBL" id="KV453841">
    <property type="protein sequence ID" value="ODV92549.1"/>
    <property type="molecule type" value="Genomic_DNA"/>
</dbReference>
<keyword evidence="7 9" id="KW-0472">Membrane</keyword>
<keyword evidence="12" id="KW-1185">Reference proteome</keyword>
<evidence type="ECO:0000256" key="6">
    <source>
        <dbReference type="ARBA" id="ARBA00022989"/>
    </source>
</evidence>
<evidence type="ECO:0000256" key="10">
    <source>
        <dbReference type="SAM" id="Phobius"/>
    </source>
</evidence>
<dbReference type="PANTHER" id="PTHR12804">
    <property type="entry name" value="MICROSOMAL SIGNAL PEPTIDASE 23 KD SUBUNIT SPC22/23"/>
    <property type="match status" value="1"/>
</dbReference>
<dbReference type="Proteomes" id="UP000095023">
    <property type="component" value="Unassembled WGS sequence"/>
</dbReference>
<evidence type="ECO:0000256" key="2">
    <source>
        <dbReference type="ARBA" id="ARBA00009289"/>
    </source>
</evidence>
<protein>
    <recommendedName>
        <fullName evidence="9">Signal peptidase subunit 3</fullName>
    </recommendedName>
</protein>
<evidence type="ECO:0000256" key="7">
    <source>
        <dbReference type="ARBA" id="ARBA00023136"/>
    </source>
</evidence>
<accession>A0A1E4TLD3</accession>
<gene>
    <name evidence="11" type="ORF">CANCADRAFT_87868</name>
</gene>
<evidence type="ECO:0000256" key="4">
    <source>
        <dbReference type="ARBA" id="ARBA00022824"/>
    </source>
</evidence>
<evidence type="ECO:0000256" key="8">
    <source>
        <dbReference type="ARBA" id="ARBA00045670"/>
    </source>
</evidence>
<comment type="similarity">
    <text evidence="2 9">Belongs to the SPCS3 family.</text>
</comment>
<keyword evidence="6 10" id="KW-1133">Transmembrane helix</keyword>
<evidence type="ECO:0000313" key="11">
    <source>
        <dbReference type="EMBL" id="ODV92549.1"/>
    </source>
</evidence>
<dbReference type="PANTHER" id="PTHR12804:SF0">
    <property type="entry name" value="SIGNAL PEPTIDASE COMPLEX SUBUNIT 3"/>
    <property type="match status" value="1"/>
</dbReference>
<dbReference type="GO" id="GO:0006465">
    <property type="term" value="P:signal peptide processing"/>
    <property type="evidence" value="ECO:0007669"/>
    <property type="project" value="UniProtKB-UniRule"/>
</dbReference>
<dbReference type="InterPro" id="IPR007653">
    <property type="entry name" value="SPC3"/>
</dbReference>
<comment type="subcellular location">
    <subcellularLocation>
        <location evidence="1">Endoplasmic reticulum membrane</location>
        <topology evidence="1">Single-pass type II membrane protein</topology>
    </subcellularLocation>
</comment>
<evidence type="ECO:0000256" key="9">
    <source>
        <dbReference type="PIRNR" id="PIRNR016089"/>
    </source>
</evidence>
<proteinExistence type="inferred from homology"/>
<keyword evidence="3 10" id="KW-0812">Transmembrane</keyword>
<feature type="transmembrane region" description="Helical" evidence="10">
    <location>
        <begin position="12"/>
        <end position="32"/>
    </location>
</feature>
<dbReference type="Pfam" id="PF04573">
    <property type="entry name" value="SPC22"/>
    <property type="match status" value="1"/>
</dbReference>
<dbReference type="AlphaFoldDB" id="A0A1E4TLD3"/>
<dbReference type="GO" id="GO:0045047">
    <property type="term" value="P:protein targeting to ER"/>
    <property type="evidence" value="ECO:0007669"/>
    <property type="project" value="EnsemblFungi"/>
</dbReference>
<evidence type="ECO:0000256" key="1">
    <source>
        <dbReference type="ARBA" id="ARBA00004648"/>
    </source>
</evidence>
<keyword evidence="5" id="KW-0735">Signal-anchor</keyword>
<dbReference type="PIRSF" id="PIRSF016089">
    <property type="entry name" value="SPC22"/>
    <property type="match status" value="1"/>
</dbReference>
<organism evidence="11 12">
    <name type="scientific">Tortispora caseinolytica NRRL Y-17796</name>
    <dbReference type="NCBI Taxonomy" id="767744"/>
    <lineage>
        <taxon>Eukaryota</taxon>
        <taxon>Fungi</taxon>
        <taxon>Dikarya</taxon>
        <taxon>Ascomycota</taxon>
        <taxon>Saccharomycotina</taxon>
        <taxon>Trigonopsidomycetes</taxon>
        <taxon>Trigonopsidales</taxon>
        <taxon>Trigonopsidaceae</taxon>
        <taxon>Tortispora</taxon>
    </lineage>
</organism>